<dbReference type="SUPFAM" id="SSF53335">
    <property type="entry name" value="S-adenosyl-L-methionine-dependent methyltransferases"/>
    <property type="match status" value="1"/>
</dbReference>
<dbReference type="InterPro" id="IPR029063">
    <property type="entry name" value="SAM-dependent_MTases_sf"/>
</dbReference>
<dbReference type="PANTHER" id="PTHR12176">
    <property type="entry name" value="SAM-DEPENDENT METHYLTRANSFERASE SUPERFAMILY PROTEIN"/>
    <property type="match status" value="1"/>
</dbReference>
<comment type="catalytic activity">
    <reaction evidence="8">
        <text>N(6),N(6)-dimethyl-L-lysyl-[protein] + S-adenosyl-L-methionine = N(6),N(6),N(6)-trimethyl-L-lysyl-[protein] + S-adenosyl-L-homocysteine + H(+)</text>
        <dbReference type="Rhea" id="RHEA:54200"/>
        <dbReference type="Rhea" id="RHEA-COMP:13826"/>
        <dbReference type="Rhea" id="RHEA-COMP:13827"/>
        <dbReference type="ChEBI" id="CHEBI:15378"/>
        <dbReference type="ChEBI" id="CHEBI:57856"/>
        <dbReference type="ChEBI" id="CHEBI:59789"/>
        <dbReference type="ChEBI" id="CHEBI:61961"/>
        <dbReference type="ChEBI" id="CHEBI:61976"/>
    </reaction>
</comment>
<proteinExistence type="inferred from homology"/>
<dbReference type="Pfam" id="PF13847">
    <property type="entry name" value="Methyltransf_31"/>
    <property type="match status" value="1"/>
</dbReference>
<evidence type="ECO:0000256" key="3">
    <source>
        <dbReference type="ARBA" id="ARBA00022603"/>
    </source>
</evidence>
<gene>
    <name evidence="13" type="ORF">NXF25_012094</name>
</gene>
<keyword evidence="2" id="KW-0597">Phosphoprotein</keyword>
<dbReference type="AlphaFoldDB" id="A0AAW1BGZ9"/>
<evidence type="ECO:0000256" key="10">
    <source>
        <dbReference type="ARBA" id="ARBA00067848"/>
    </source>
</evidence>
<keyword evidence="5" id="KW-0949">S-adenosyl-L-methionine</keyword>
<feature type="domain" description="Methyltransferase" evidence="12">
    <location>
        <begin position="200"/>
        <end position="351"/>
    </location>
</feature>
<evidence type="ECO:0000256" key="11">
    <source>
        <dbReference type="SAM" id="MobiDB-lite"/>
    </source>
</evidence>
<evidence type="ECO:0000256" key="1">
    <source>
        <dbReference type="ARBA" id="ARBA00008361"/>
    </source>
</evidence>
<evidence type="ECO:0000256" key="6">
    <source>
        <dbReference type="ARBA" id="ARBA00048653"/>
    </source>
</evidence>
<protein>
    <recommendedName>
        <fullName evidence="10">EEF1A lysine methyltransferase 4</fullName>
    </recommendedName>
</protein>
<evidence type="ECO:0000313" key="13">
    <source>
        <dbReference type="EMBL" id="KAK9401380.1"/>
    </source>
</evidence>
<name>A0AAW1BGZ9_CROAD</name>
<evidence type="ECO:0000259" key="12">
    <source>
        <dbReference type="Pfam" id="PF13847"/>
    </source>
</evidence>
<dbReference type="InterPro" id="IPR025714">
    <property type="entry name" value="Methyltranfer_dom"/>
</dbReference>
<keyword evidence="14" id="KW-1185">Reference proteome</keyword>
<dbReference type="GO" id="GO:0032259">
    <property type="term" value="P:methylation"/>
    <property type="evidence" value="ECO:0007669"/>
    <property type="project" value="UniProtKB-KW"/>
</dbReference>
<evidence type="ECO:0000256" key="2">
    <source>
        <dbReference type="ARBA" id="ARBA00022553"/>
    </source>
</evidence>
<dbReference type="InterPro" id="IPR051419">
    <property type="entry name" value="Lys/N-term_MeTrsfase_sf"/>
</dbReference>
<dbReference type="CDD" id="cd02440">
    <property type="entry name" value="AdoMet_MTases"/>
    <property type="match status" value="1"/>
</dbReference>
<dbReference type="GO" id="GO:0008168">
    <property type="term" value="F:methyltransferase activity"/>
    <property type="evidence" value="ECO:0007669"/>
    <property type="project" value="UniProtKB-KW"/>
</dbReference>
<organism evidence="13 14">
    <name type="scientific">Crotalus adamanteus</name>
    <name type="common">Eastern diamondback rattlesnake</name>
    <dbReference type="NCBI Taxonomy" id="8729"/>
    <lineage>
        <taxon>Eukaryota</taxon>
        <taxon>Metazoa</taxon>
        <taxon>Chordata</taxon>
        <taxon>Craniata</taxon>
        <taxon>Vertebrata</taxon>
        <taxon>Euteleostomi</taxon>
        <taxon>Lepidosauria</taxon>
        <taxon>Squamata</taxon>
        <taxon>Bifurcata</taxon>
        <taxon>Unidentata</taxon>
        <taxon>Episquamata</taxon>
        <taxon>Toxicofera</taxon>
        <taxon>Serpentes</taxon>
        <taxon>Colubroidea</taxon>
        <taxon>Viperidae</taxon>
        <taxon>Crotalinae</taxon>
        <taxon>Crotalus</taxon>
    </lineage>
</organism>
<keyword evidence="4" id="KW-0808">Transferase</keyword>
<comment type="similarity">
    <text evidence="1">Belongs to the methyltransferase superfamily.</text>
</comment>
<comment type="function">
    <text evidence="9">Protein-lysine methyltransferase that efficiently catalyzes three successive methylations on 'Lys-36' in eukaryotic translation elongation factor 1 alpha (EEF1A1 or EEF1A2).</text>
</comment>
<evidence type="ECO:0000256" key="5">
    <source>
        <dbReference type="ARBA" id="ARBA00022691"/>
    </source>
</evidence>
<feature type="region of interest" description="Disordered" evidence="11">
    <location>
        <begin position="84"/>
        <end position="116"/>
    </location>
</feature>
<feature type="region of interest" description="Disordered" evidence="11">
    <location>
        <begin position="1"/>
        <end position="38"/>
    </location>
</feature>
<dbReference type="Proteomes" id="UP001474421">
    <property type="component" value="Unassembled WGS sequence"/>
</dbReference>
<keyword evidence="3" id="KW-0489">Methyltransferase</keyword>
<dbReference type="FunFam" id="3.40.50.150:FF:000111">
    <property type="entry name" value="EEF1A lysine methyltransferase 4"/>
    <property type="match status" value="1"/>
</dbReference>
<comment type="caution">
    <text evidence="13">The sequence shown here is derived from an EMBL/GenBank/DDBJ whole genome shotgun (WGS) entry which is preliminary data.</text>
</comment>
<dbReference type="PANTHER" id="PTHR12176:SF80">
    <property type="entry name" value="EEF1A LYSINE METHYLTRANSFERASE 4"/>
    <property type="match status" value="1"/>
</dbReference>
<evidence type="ECO:0000256" key="9">
    <source>
        <dbReference type="ARBA" id="ARBA00059299"/>
    </source>
</evidence>
<sequence length="398" mass="45063">MVPPPKRSPAWPRPASTVPGAEMPHNTRLVPSSTAVGQGRLPGVPQLWDFPVVSRPAGEQTKPAQHYLLSRVFVNLSLEGGNAAVDRKRTARPRDPNPPGSHFQGERFDSPSRSATGSSTWFWTGHVDKQGLQDCQAAAAEQLSPGFPMEEAPRRQRPLSNARYRERSFWEARYEQEGAEPTEWFGGLECFRDQLEAELKPGDRILVLGCGNSALSYDLFQLGYRDITNIDYSAVCISSMQDRYAHCSGLHWAVMDARFLTFMDGSFDVVLEKGFVDSIMVEEKDLWNVSQEAKILLDQVLTEVARVLQPRGRFISITFAQPHFRKRHYAQRAYNWSIQHVSYGKDFHYFLYIMKKGGEMSHSDIALGQSLHRHPSPPSPVCLHQEPDCENYLFNIQL</sequence>
<dbReference type="EMBL" id="JAOTOJ010000005">
    <property type="protein sequence ID" value="KAK9401380.1"/>
    <property type="molecule type" value="Genomic_DNA"/>
</dbReference>
<comment type="catalytic activity">
    <reaction evidence="6">
        <text>N(6)-methyl-L-lysyl-[protein] + S-adenosyl-L-methionine = N(6),N(6)-dimethyl-L-lysyl-[protein] + S-adenosyl-L-homocysteine + H(+)</text>
        <dbReference type="Rhea" id="RHEA:54196"/>
        <dbReference type="Rhea" id="RHEA-COMP:13053"/>
        <dbReference type="Rhea" id="RHEA-COMP:13827"/>
        <dbReference type="ChEBI" id="CHEBI:15378"/>
        <dbReference type="ChEBI" id="CHEBI:57856"/>
        <dbReference type="ChEBI" id="CHEBI:59789"/>
        <dbReference type="ChEBI" id="CHEBI:61929"/>
        <dbReference type="ChEBI" id="CHEBI:61976"/>
    </reaction>
</comment>
<comment type="catalytic activity">
    <reaction evidence="7">
        <text>L-lysyl-[protein] + S-adenosyl-L-methionine = N(6)-methyl-L-lysyl-[protein] + S-adenosyl-L-homocysteine + H(+)</text>
        <dbReference type="Rhea" id="RHEA:51736"/>
        <dbReference type="Rhea" id="RHEA-COMP:9752"/>
        <dbReference type="Rhea" id="RHEA-COMP:13053"/>
        <dbReference type="ChEBI" id="CHEBI:15378"/>
        <dbReference type="ChEBI" id="CHEBI:29969"/>
        <dbReference type="ChEBI" id="CHEBI:57856"/>
        <dbReference type="ChEBI" id="CHEBI:59789"/>
        <dbReference type="ChEBI" id="CHEBI:61929"/>
    </reaction>
</comment>
<evidence type="ECO:0000256" key="8">
    <source>
        <dbReference type="ARBA" id="ARBA00052410"/>
    </source>
</evidence>
<evidence type="ECO:0000256" key="7">
    <source>
        <dbReference type="ARBA" id="ARBA00048985"/>
    </source>
</evidence>
<evidence type="ECO:0000313" key="14">
    <source>
        <dbReference type="Proteomes" id="UP001474421"/>
    </source>
</evidence>
<dbReference type="Gene3D" id="3.40.50.150">
    <property type="entry name" value="Vaccinia Virus protein VP39"/>
    <property type="match status" value="1"/>
</dbReference>
<evidence type="ECO:0000256" key="4">
    <source>
        <dbReference type="ARBA" id="ARBA00022679"/>
    </source>
</evidence>
<reference evidence="13 14" key="1">
    <citation type="journal article" date="2024" name="Proc. Natl. Acad. Sci. U.S.A.">
        <title>The genetic regulatory architecture and epigenomic basis for age-related changes in rattlesnake venom.</title>
        <authorList>
            <person name="Hogan M.P."/>
            <person name="Holding M.L."/>
            <person name="Nystrom G.S."/>
            <person name="Colston T.J."/>
            <person name="Bartlett D.A."/>
            <person name="Mason A.J."/>
            <person name="Ellsworth S.A."/>
            <person name="Rautsaw R.M."/>
            <person name="Lawrence K.C."/>
            <person name="Strickland J.L."/>
            <person name="He B."/>
            <person name="Fraser P."/>
            <person name="Margres M.J."/>
            <person name="Gilbert D.M."/>
            <person name="Gibbs H.L."/>
            <person name="Parkinson C.L."/>
            <person name="Rokyta D.R."/>
        </authorList>
    </citation>
    <scope>NUCLEOTIDE SEQUENCE [LARGE SCALE GENOMIC DNA]</scope>
    <source>
        <strain evidence="13">DRR0105</strain>
    </source>
</reference>
<accession>A0AAW1BGZ9</accession>
<feature type="compositionally biased region" description="Basic and acidic residues" evidence="11">
    <location>
        <begin position="85"/>
        <end position="95"/>
    </location>
</feature>